<comment type="caution">
    <text evidence="3">The sequence shown here is derived from an EMBL/GenBank/DDBJ whole genome shotgun (WGS) entry which is preliminary data.</text>
</comment>
<feature type="domain" description="Phage head morphogenesis" evidence="1">
    <location>
        <begin position="116"/>
        <end position="168"/>
    </location>
</feature>
<dbReference type="Pfam" id="PF21111">
    <property type="entry name" value="CDI_toxin_EC869_like"/>
    <property type="match status" value="1"/>
</dbReference>
<dbReference type="EMBL" id="JBHSWG010000001">
    <property type="protein sequence ID" value="MFC6760339.1"/>
    <property type="molecule type" value="Genomic_DNA"/>
</dbReference>
<dbReference type="Pfam" id="PF04233">
    <property type="entry name" value="Phage_Mu_F"/>
    <property type="match status" value="1"/>
</dbReference>
<accession>A0ABW2B3P6</accession>
<proteinExistence type="predicted"/>
<dbReference type="InterPro" id="IPR006528">
    <property type="entry name" value="Phage_head_morphogenesis_dom"/>
</dbReference>
<sequence>MEFGSKFERFIRSGGNGEIVIPWSERTGFETKSDPTVGVSIESLIGHANADNISFLMSFLGDDAQAAIEGVPVEGLQAWVREELRSRFAETGGAGLDEDPVLNGITRQFDAKLNARRQQTLGISHYIWRSQDDNRVRSTHAARDDQTFSWDERLPGGFPGEDFSCRCYAEPVLSPGLCEPKLGLSLTATIESAAIIGYAEAARDFGLDLVGGLFDLAKLAVETVNYGVSELAVLLGIAGDERAAEVEQVREQIAFEIENYDKRLDQLVGAIRGLPDLAAAFLDYADAVTQRAGELRIAYLRCEVSETELREAIREEAYLKASVAIAAVPAIGLIGTIAARSRKLLRVLGDDADGLSDADALRKLTERVLVPTLPRGFRGIDVGDVDWEAGTVKDRGLSYERNLRDRKDDEGRGIWLEEEFRDHPGVDFFNFETGQATSVKTLDLDAYTYRTSPSQLYGTLSQYLRDLAEFDGGEGLIDPGKVEARVLQLAVPEGSPEQMSQIRRAVDLAEDLGIEMIVEVTG</sequence>
<evidence type="ECO:0000313" key="3">
    <source>
        <dbReference type="EMBL" id="MFC6760339.1"/>
    </source>
</evidence>
<dbReference type="Gene3D" id="3.40.1350.110">
    <property type="match status" value="1"/>
</dbReference>
<organism evidence="3 4">
    <name type="scientific">Sulfitobacter porphyrae</name>
    <dbReference type="NCBI Taxonomy" id="1246864"/>
    <lineage>
        <taxon>Bacteria</taxon>
        <taxon>Pseudomonadati</taxon>
        <taxon>Pseudomonadota</taxon>
        <taxon>Alphaproteobacteria</taxon>
        <taxon>Rhodobacterales</taxon>
        <taxon>Roseobacteraceae</taxon>
        <taxon>Sulfitobacter</taxon>
    </lineage>
</organism>
<evidence type="ECO:0000259" key="2">
    <source>
        <dbReference type="Pfam" id="PF21111"/>
    </source>
</evidence>
<dbReference type="Proteomes" id="UP001596353">
    <property type="component" value="Unassembled WGS sequence"/>
</dbReference>
<keyword evidence="4" id="KW-1185">Reference proteome</keyword>
<evidence type="ECO:0000259" key="1">
    <source>
        <dbReference type="Pfam" id="PF04233"/>
    </source>
</evidence>
<gene>
    <name evidence="3" type="ORF">ACFQFQ_13960</name>
</gene>
<dbReference type="InterPro" id="IPR033799">
    <property type="entry name" value="CdiA_EC869-like"/>
</dbReference>
<protein>
    <submittedName>
        <fullName evidence="3">Minor capsid protein</fullName>
    </submittedName>
</protein>
<evidence type="ECO:0000313" key="4">
    <source>
        <dbReference type="Proteomes" id="UP001596353"/>
    </source>
</evidence>
<dbReference type="NCBIfam" id="TIGR01641">
    <property type="entry name" value="phageSPP1_gp7"/>
    <property type="match status" value="1"/>
</dbReference>
<reference evidence="4" key="1">
    <citation type="journal article" date="2019" name="Int. J. Syst. Evol. Microbiol.">
        <title>The Global Catalogue of Microorganisms (GCM) 10K type strain sequencing project: providing services to taxonomists for standard genome sequencing and annotation.</title>
        <authorList>
            <consortium name="The Broad Institute Genomics Platform"/>
            <consortium name="The Broad Institute Genome Sequencing Center for Infectious Disease"/>
            <person name="Wu L."/>
            <person name="Ma J."/>
        </authorList>
    </citation>
    <scope>NUCLEOTIDE SEQUENCE [LARGE SCALE GENOMIC DNA]</scope>
    <source>
        <strain evidence="4">CCUG 66188</strain>
    </source>
</reference>
<name>A0ABW2B3P6_9RHOB</name>
<feature type="domain" description="CdiA toxin EC869-like" evidence="2">
    <location>
        <begin position="425"/>
        <end position="518"/>
    </location>
</feature>